<proteinExistence type="predicted"/>
<accession>K1TCI6</accession>
<dbReference type="AlphaFoldDB" id="K1TCI6"/>
<dbReference type="EMBL" id="AJWY01007049">
    <property type="protein sequence ID" value="EKC65129.1"/>
    <property type="molecule type" value="Genomic_DNA"/>
</dbReference>
<evidence type="ECO:0000313" key="1">
    <source>
        <dbReference type="EMBL" id="EKC65129.1"/>
    </source>
</evidence>
<sequence>YFNRLADQVEFYFKIPRYLPKNLVAACAKPFMKKIAKTPDFGTLDWVEKNNKQRLDIYFGGMDEWKKLPSKWEDFDIIKFDKDNSAAEQFKLDHGYDETKPEAELDIEDMKQAAKFRGGECLSETMTKGDMATKLKWKCGHCGAEFEASPALILLGGHWCPECYIPHKAWDYDAIAKTNPFFAQVWYPNHRKDENNRYDFDELFHIDGVAWDDIKR</sequence>
<name>K1TCI6_9ZZZZ</name>
<feature type="non-terminal residue" evidence="1">
    <location>
        <position position="1"/>
    </location>
</feature>
<comment type="caution">
    <text evidence="1">The sequence shown here is derived from an EMBL/GenBank/DDBJ whole genome shotgun (WGS) entry which is preliminary data.</text>
</comment>
<protein>
    <submittedName>
        <fullName evidence="1">NAD-dependent epimerase/dehydratase</fullName>
    </submittedName>
</protein>
<organism evidence="1">
    <name type="scientific">human gut metagenome</name>
    <dbReference type="NCBI Taxonomy" id="408170"/>
    <lineage>
        <taxon>unclassified sequences</taxon>
        <taxon>metagenomes</taxon>
        <taxon>organismal metagenomes</taxon>
    </lineage>
</organism>
<reference evidence="1" key="1">
    <citation type="journal article" date="2013" name="Environ. Microbiol.">
        <title>Microbiota from the distal guts of lean and obese adolescents exhibit partial functional redundancy besides clear differences in community structure.</title>
        <authorList>
            <person name="Ferrer M."/>
            <person name="Ruiz A."/>
            <person name="Lanza F."/>
            <person name="Haange S.B."/>
            <person name="Oberbach A."/>
            <person name="Till H."/>
            <person name="Bargiela R."/>
            <person name="Campoy C."/>
            <person name="Segura M.T."/>
            <person name="Richter M."/>
            <person name="von Bergen M."/>
            <person name="Seifert J."/>
            <person name="Suarez A."/>
        </authorList>
    </citation>
    <scope>NUCLEOTIDE SEQUENCE</scope>
</reference>
<gene>
    <name evidence="1" type="ORF">LEA_10491</name>
</gene>